<feature type="compositionally biased region" description="Basic and acidic residues" evidence="2">
    <location>
        <begin position="770"/>
        <end position="785"/>
    </location>
</feature>
<protein>
    <submittedName>
        <fullName evidence="4">Pogo transposable element with ZNF domain</fullName>
    </submittedName>
</protein>
<dbReference type="PROSITE" id="PS00028">
    <property type="entry name" value="ZINC_FINGER_C2H2_1"/>
    <property type="match status" value="3"/>
</dbReference>
<sequence length="1947" mass="218339">MTSATSNMDTELFMECEEEELEPWQLVDDCVEEDEVDFFNYGKPVEDSSSPLPVSETPPTRTPLFTPGPAASPPVWSVSSSVTAPPPPPPIITTTSLSSVTHLSAPPTPPVSAPPIMTQGPPLILTQTAGGTFLLPATRTGGSQPILLTAQIQTRVERFRFEDDSGRTFESRGQMVICGGCGGKYFRIVSHLKKSRKCSSHLDLDTFERQLIVFNRKTKRNSVSKGFPVMNTGTPLVLNLQPGQSVQPLTLIQSSSLGQLVRPSVGVSPILNQSSTSHASSRGPAQPASTFTPLQLPTTLTIRTSTPGPINVQMTPVGGANSVKMASSPALQTSSANGVTKVTVIGSSSSADVSPINTAPVASAPLSKVVMSVEEFYYGTFEGDLSLRRPLPLGIKTSTFTCQICTHLADNNLRLMQHMLQHSQLIGADDEKLCRFCFRQFSSPLQLQTHQDLVHGSALASSLCRICEWAFENEPTFLNHMKSNHKPGEMPYVCQVCSYRSSFYSDVLQHFASFHRDSRFLLCIFCLKVTRNPTSYQEHLLRHQVNHAFHCNRCRLQFVFLKDKMQHKLENHRSFRRPAQLEGLPPGSKVTIRTYGKIRRPMTSSGGRIHSSLVQPIHIKTDPQKSAVLSKSPRSSLHRPGGRRVHLYRTSPCDDGRVVCLECGTDASDVSAHYPTHVHCLLCPYSSCCSRAYAAHMIHHHVPHSVDRVVPLHRRPPPCLFQLLCSDCGFRPKTADHMADHLLTNPDHYSATCRLKTYLEPDIQLCCDAEQRSSEDQEPGQKQDLPEPSWRSADSWKSPEGKVSSEFTIAPFTESNGPCHSLNKTSDAIDFFSLLFPQTLVDLITKETNNHAKTCHFLGHSPPDWLPVTTHEIKGFIGLAILMGIQNLPDPTQYWSWNHYDNSYTFYRAMSYKRFKQIAANIRMGSFTTEEYRSTSKSIDPLHIFRPMLDILGKAMWNAYRPNCCLTIDRALLPSLDEDSCDTKGNLKTQPQVWLLCDSKSGYCHRFFIEVGVKPNQEPGFTVVPELVKNLQNKHHQLYLASSLTSVPLMQKLLDQGIYTSSSFPPPNPILPRELWEEGQLDKPGDFLQRQFGPLLATRWRDTKEMGCLSTNAAPGEADTVWRRSQTKVGGLDPIDRPMAFRLLQENMRGVDICKQLLACNPLGGIPQDRHWRSLFWLLVNLSIVNAFIILRESRKENPPAWVQDGLFTQVNFRKRLGNQLAKCAQKYFETMEVASSCGTGGEVPDKVLKERHRMGRITSISKRCKNCNSNNVRHESVYGCVICKVNLCKEPSCFWEFHELSPLKRGSTKVGFLKDAVSGAVEVDEVQDNMDGAMAPIEDLDFSEDDLVDDLDDMDEESEDIKDEQHTTSDLLPLTDSHSQPSTVLAKERDDILTARQLRVALFALCDGFNQASRVFSTETQLIQLWLKEAKKHLKHREQDQNMDVDGDCRMVAWVLSMREQQLPITESSLFHKASTLKKKGSFSDSFRISYDWAVGFMLRHQLGVHSIGTAATLTRTLPASLEDKVKSFQKFTQNIICVHKLPENAIAAMDKFCLFVDLRLVQDKCHRAEALELNGSVPLITVYLTALADGTMLPSLVLVNQQFVKKDPSETILQEDHLKSLSAEELLDRWTNKIWLQHMSGQTQRSKSLLVLGRHREHTGDSFLASLSGSGTLPAIIPGGCSIRLQPLEVCVKPVLQRFILSSWAKFCSGNPKELEEASPRLEATVAQLLVDWTVEALTLLNKLHQLWRNSFMLTGLLQKEEEEMSQTPEEAQLDLLKILTKTLLGNEALGDDSPDWLGEDEEDADKEPEEHPGLETPGEKQEEPKKGQGLETSELEQKEDGQGQITPNEKHEEQQDVKEDRKETEDKEIMQGESRYEDVVNKKDEPEDSEEEGKETEEERKEVNKERRETRIVIGEEVGDEWKIKSRTEGVEEDGDEDGPMDMS</sequence>
<reference evidence="4 5" key="1">
    <citation type="journal article" date="2021" name="Sci. Rep.">
        <title>Chromosome anchoring in Senegalese sole (Solea senegalensis) reveals sex-associated markers and genome rearrangements in flatfish.</title>
        <authorList>
            <person name="Guerrero-Cozar I."/>
            <person name="Gomez-Garrido J."/>
            <person name="Berbel C."/>
            <person name="Martinez-Blanch J.F."/>
            <person name="Alioto T."/>
            <person name="Claros M.G."/>
            <person name="Gagnaire P.A."/>
            <person name="Manchado M."/>
        </authorList>
    </citation>
    <scope>NUCLEOTIDE SEQUENCE [LARGE SCALE GENOMIC DNA]</scope>
    <source>
        <strain evidence="4">Sse05_10M</strain>
    </source>
</reference>
<evidence type="ECO:0000259" key="3">
    <source>
        <dbReference type="PROSITE" id="PS51253"/>
    </source>
</evidence>
<keyword evidence="5" id="KW-1185">Reference proteome</keyword>
<evidence type="ECO:0000313" key="5">
    <source>
        <dbReference type="Proteomes" id="UP000693946"/>
    </source>
</evidence>
<feature type="compositionally biased region" description="Basic and acidic residues" evidence="2">
    <location>
        <begin position="1811"/>
        <end position="1831"/>
    </location>
</feature>
<dbReference type="PROSITE" id="PS51253">
    <property type="entry name" value="HTH_CENPB"/>
    <property type="match status" value="1"/>
</dbReference>
<feature type="compositionally biased region" description="Acidic residues" evidence="2">
    <location>
        <begin position="1934"/>
        <end position="1947"/>
    </location>
</feature>
<accession>A0AAV6PTC5</accession>
<comment type="caution">
    <text evidence="4">The sequence shown here is derived from an EMBL/GenBank/DDBJ whole genome shotgun (WGS) entry which is preliminary data.</text>
</comment>
<feature type="compositionally biased region" description="Basic and acidic residues" evidence="2">
    <location>
        <begin position="1851"/>
        <end position="1888"/>
    </location>
</feature>
<dbReference type="EMBL" id="JAGKHQ010000021">
    <property type="protein sequence ID" value="KAG7474758.1"/>
    <property type="molecule type" value="Genomic_DNA"/>
</dbReference>
<feature type="region of interest" description="Disordered" evidence="2">
    <location>
        <begin position="770"/>
        <end position="801"/>
    </location>
</feature>
<evidence type="ECO:0000313" key="4">
    <source>
        <dbReference type="EMBL" id="KAG7474758.1"/>
    </source>
</evidence>
<dbReference type="Pfam" id="PF03184">
    <property type="entry name" value="DDE_1"/>
    <property type="match status" value="1"/>
</dbReference>
<dbReference type="InterPro" id="IPR004875">
    <property type="entry name" value="DDE_SF_endonuclease_dom"/>
</dbReference>
<dbReference type="InterPro" id="IPR057618">
    <property type="entry name" value="Znf_POGZ/Z280C-D-like"/>
</dbReference>
<feature type="region of interest" description="Disordered" evidence="2">
    <location>
        <begin position="1790"/>
        <end position="1947"/>
    </location>
</feature>
<organism evidence="4 5">
    <name type="scientific">Solea senegalensis</name>
    <name type="common">Senegalese sole</name>
    <dbReference type="NCBI Taxonomy" id="28829"/>
    <lineage>
        <taxon>Eukaryota</taxon>
        <taxon>Metazoa</taxon>
        <taxon>Chordata</taxon>
        <taxon>Craniata</taxon>
        <taxon>Vertebrata</taxon>
        <taxon>Euteleostomi</taxon>
        <taxon>Actinopterygii</taxon>
        <taxon>Neopterygii</taxon>
        <taxon>Teleostei</taxon>
        <taxon>Neoteleostei</taxon>
        <taxon>Acanthomorphata</taxon>
        <taxon>Carangaria</taxon>
        <taxon>Pleuronectiformes</taxon>
        <taxon>Pleuronectoidei</taxon>
        <taxon>Soleidae</taxon>
        <taxon>Solea</taxon>
    </lineage>
</organism>
<evidence type="ECO:0000256" key="1">
    <source>
        <dbReference type="ARBA" id="ARBA00023125"/>
    </source>
</evidence>
<feature type="domain" description="HTH CENPB-type" evidence="3">
    <location>
        <begin position="1436"/>
        <end position="1508"/>
    </location>
</feature>
<dbReference type="GO" id="GO:0003677">
    <property type="term" value="F:DNA binding"/>
    <property type="evidence" value="ECO:0007669"/>
    <property type="project" value="UniProtKB-KW"/>
</dbReference>
<dbReference type="Pfam" id="PF03221">
    <property type="entry name" value="HTH_Tnp_Tc5"/>
    <property type="match status" value="1"/>
</dbReference>
<feature type="compositionally biased region" description="Acidic residues" evidence="2">
    <location>
        <begin position="1792"/>
        <end position="1810"/>
    </location>
</feature>
<gene>
    <name evidence="4" type="ORF">JOB18_016201</name>
</gene>
<feature type="region of interest" description="Disordered" evidence="2">
    <location>
        <begin position="272"/>
        <end position="292"/>
    </location>
</feature>
<dbReference type="InterPro" id="IPR029526">
    <property type="entry name" value="PGBD"/>
</dbReference>
<dbReference type="InterPro" id="IPR013087">
    <property type="entry name" value="Znf_C2H2_type"/>
</dbReference>
<feature type="region of interest" description="Disordered" evidence="2">
    <location>
        <begin position="41"/>
        <end position="68"/>
    </location>
</feature>
<dbReference type="Pfam" id="PF25429">
    <property type="entry name" value="zf-POGZ"/>
    <property type="match status" value="1"/>
</dbReference>
<dbReference type="Proteomes" id="UP000693946">
    <property type="component" value="Linkage Group LG9"/>
</dbReference>
<feature type="compositionally biased region" description="Basic and acidic residues" evidence="2">
    <location>
        <begin position="1923"/>
        <end position="1933"/>
    </location>
</feature>
<dbReference type="PANTHER" id="PTHR46599">
    <property type="entry name" value="PIGGYBAC TRANSPOSABLE ELEMENT-DERIVED PROTEIN 4"/>
    <property type="match status" value="1"/>
</dbReference>
<feature type="region of interest" description="Disordered" evidence="2">
    <location>
        <begin position="1356"/>
        <end position="1381"/>
    </location>
</feature>
<proteinExistence type="predicted"/>
<dbReference type="PANTHER" id="PTHR46599:SF1">
    <property type="entry name" value="POGO TRANSPOSABLE ELEMENT WITH ZNF DOMAIN"/>
    <property type="match status" value="1"/>
</dbReference>
<dbReference type="SMART" id="SM00355">
    <property type="entry name" value="ZnF_C2H2"/>
    <property type="match status" value="9"/>
</dbReference>
<name>A0AAV6PTC5_SOLSE</name>
<evidence type="ECO:0000256" key="2">
    <source>
        <dbReference type="SAM" id="MobiDB-lite"/>
    </source>
</evidence>
<dbReference type="InterPro" id="IPR006600">
    <property type="entry name" value="HTH_CenpB_DNA-bd_dom"/>
</dbReference>
<dbReference type="Pfam" id="PF13843">
    <property type="entry name" value="DDE_Tnp_1_7"/>
    <property type="match status" value="1"/>
</dbReference>
<keyword evidence="1" id="KW-0238">DNA-binding</keyword>
<feature type="compositionally biased region" description="Acidic residues" evidence="2">
    <location>
        <begin position="1889"/>
        <end position="1899"/>
    </location>
</feature>
<feature type="compositionally biased region" description="Basic and acidic residues" evidence="2">
    <location>
        <begin position="1900"/>
        <end position="1914"/>
    </location>
</feature>